<dbReference type="SUPFAM" id="SSF55797">
    <property type="entry name" value="PR-1-like"/>
    <property type="match status" value="1"/>
</dbReference>
<dbReference type="InterPro" id="IPR013784">
    <property type="entry name" value="Carb-bd-like_fold"/>
</dbReference>
<keyword evidence="2" id="KW-0645">Protease</keyword>
<dbReference type="PANTHER" id="PTHR31157:SF1">
    <property type="entry name" value="SCP DOMAIN-CONTAINING PROTEIN"/>
    <property type="match status" value="1"/>
</dbReference>
<reference evidence="2" key="1">
    <citation type="submission" date="2020-07" db="EMBL/GenBank/DDBJ databases">
        <title>Huge and variable diversity of episymbiotic CPR bacteria and DPANN archaea in groundwater ecosystems.</title>
        <authorList>
            <person name="He C.Y."/>
            <person name="Keren R."/>
            <person name="Whittaker M."/>
            <person name="Farag I.F."/>
            <person name="Doudna J."/>
            <person name="Cate J.H.D."/>
            <person name="Banfield J.F."/>
        </authorList>
    </citation>
    <scope>NUCLEOTIDE SEQUENCE</scope>
    <source>
        <strain evidence="2">NC_groundwater_672_Ag_B-0.1um_62_36</strain>
    </source>
</reference>
<dbReference type="Gene3D" id="2.60.40.10">
    <property type="entry name" value="Immunoglobulins"/>
    <property type="match status" value="1"/>
</dbReference>
<evidence type="ECO:0000259" key="1">
    <source>
        <dbReference type="Pfam" id="PF00188"/>
    </source>
</evidence>
<name>A0A932CN20_UNCTE</name>
<dbReference type="Gene3D" id="2.60.40.1120">
    <property type="entry name" value="Carboxypeptidase-like, regulatory domain"/>
    <property type="match status" value="1"/>
</dbReference>
<dbReference type="CDD" id="cd05379">
    <property type="entry name" value="CAP_bacterial"/>
    <property type="match status" value="1"/>
</dbReference>
<protein>
    <submittedName>
        <fullName evidence="2">Carboxypeptidase regulatory-like domain-containing protein</fullName>
    </submittedName>
</protein>
<proteinExistence type="predicted"/>
<dbReference type="Gene3D" id="3.40.33.10">
    <property type="entry name" value="CAP"/>
    <property type="match status" value="1"/>
</dbReference>
<dbReference type="InterPro" id="IPR014044">
    <property type="entry name" value="CAP_dom"/>
</dbReference>
<gene>
    <name evidence="2" type="ORF">HYY20_05930</name>
</gene>
<evidence type="ECO:0000313" key="2">
    <source>
        <dbReference type="EMBL" id="MBI2876401.1"/>
    </source>
</evidence>
<dbReference type="Pfam" id="PF00188">
    <property type="entry name" value="CAP"/>
    <property type="match status" value="1"/>
</dbReference>
<dbReference type="EMBL" id="JACPRF010000181">
    <property type="protein sequence ID" value="MBI2876401.1"/>
    <property type="molecule type" value="Genomic_DNA"/>
</dbReference>
<comment type="caution">
    <text evidence="2">The sequence shown here is derived from an EMBL/GenBank/DDBJ whole genome shotgun (WGS) entry which is preliminary data.</text>
</comment>
<keyword evidence="2" id="KW-0121">Carboxypeptidase</keyword>
<dbReference type="InterPro" id="IPR013783">
    <property type="entry name" value="Ig-like_fold"/>
</dbReference>
<sequence length="823" mass="88629">MHTLTPMGGAGRQSPRKRAPWIVLFLLLAASLAQGGPLGQRHFELGEPFFQERPEAAPPPVLPPPLAPTATPTLLYSHGEPTDEEQFMLELINRARANPPAEGVRLADTPDPEVQRAMTSFNVDRNQLKADFADYPVQPPLAFNAKLLQAARRHSNDMAAHDFQGHEGSEEDRKSTPDTRITDAGYLWQSLGENVYAYAESVFYGHAGFVVDWGVPSLGHRRNAINFDNSNRFREVGISIVHEDKPGTEVGPLVISQDFAEPLNRGSIFVFIVGVVFHDANANGFYDPGEGRSGVTILPDRGTYYAVTSASGGYAIPIEPGAGEVTLQVSGGGLPEEQSRGVSIGSVNVKADVLAPPPPVAHTLSGRVTIEGAGLEGVVVSAGERSTTTDASGRYRLTEIFDGSYTLTATKAGFRIVPASFTNPVEVAGRDLSDLNFTATLREEEVVLHSITEADGAVGIAWDNPEMDDLDHVRILRRPDRFPTSPTDSEATIAFEGNATQFTDTPLGNGAPYYYGIYVADNADNYSAGRFFTAAPTDESGFDRLLVTLFKATVKGPGKDSLTLTVRFNHTRDFEASNDLRVEVGEQISWLATGFTGQGSLKSTDTNGSTATVNNRMHLLTVQLKKQDFAGKLAAGDVRVRIAFGTFEALLTIPLDAKLSYTSRLAPSDPLFLVQSASLKDVATKNGDSFTLLGTWSAPDLPDLLAAFYGSEMPMSLRIKSGDHVIFESQPDQFSSRSNWVLSPGRSLVFNRPKAAEGKAGIQKLTLLFSTRSFALVGSKATLSTSPLNPSGTSPATLVLIVGDRVYRTDLVLTGNGTGGWKY</sequence>
<dbReference type="GO" id="GO:0030246">
    <property type="term" value="F:carbohydrate binding"/>
    <property type="evidence" value="ECO:0007669"/>
    <property type="project" value="InterPro"/>
</dbReference>
<dbReference type="PANTHER" id="PTHR31157">
    <property type="entry name" value="SCP DOMAIN-CONTAINING PROTEIN"/>
    <property type="match status" value="1"/>
</dbReference>
<keyword evidence="2" id="KW-0378">Hydrolase</keyword>
<dbReference type="AlphaFoldDB" id="A0A932CN20"/>
<feature type="domain" description="SCP" evidence="1">
    <location>
        <begin position="139"/>
        <end position="241"/>
    </location>
</feature>
<organism evidence="2 3">
    <name type="scientific">Tectimicrobiota bacterium</name>
    <dbReference type="NCBI Taxonomy" id="2528274"/>
    <lineage>
        <taxon>Bacteria</taxon>
        <taxon>Pseudomonadati</taxon>
        <taxon>Nitrospinota/Tectimicrobiota group</taxon>
        <taxon>Candidatus Tectimicrobiota</taxon>
    </lineage>
</organism>
<evidence type="ECO:0000313" key="3">
    <source>
        <dbReference type="Proteomes" id="UP000769766"/>
    </source>
</evidence>
<dbReference type="Pfam" id="PF13620">
    <property type="entry name" value="CarboxypepD_reg"/>
    <property type="match status" value="1"/>
</dbReference>
<dbReference type="InterPro" id="IPR035940">
    <property type="entry name" value="CAP_sf"/>
</dbReference>
<dbReference type="SUPFAM" id="SSF49452">
    <property type="entry name" value="Starch-binding domain-like"/>
    <property type="match status" value="1"/>
</dbReference>
<dbReference type="GO" id="GO:0004180">
    <property type="term" value="F:carboxypeptidase activity"/>
    <property type="evidence" value="ECO:0007669"/>
    <property type="project" value="UniProtKB-KW"/>
</dbReference>
<dbReference type="Proteomes" id="UP000769766">
    <property type="component" value="Unassembled WGS sequence"/>
</dbReference>
<accession>A0A932CN20</accession>